<dbReference type="SMART" id="SM00091">
    <property type="entry name" value="PAS"/>
    <property type="match status" value="3"/>
</dbReference>
<dbReference type="CDD" id="cd00130">
    <property type="entry name" value="PAS"/>
    <property type="match status" value="3"/>
</dbReference>
<dbReference type="PROSITE" id="PS50112">
    <property type="entry name" value="PAS"/>
    <property type="match status" value="2"/>
</dbReference>
<dbReference type="Pfam" id="PF00989">
    <property type="entry name" value="PAS"/>
    <property type="match status" value="1"/>
</dbReference>
<dbReference type="SUPFAM" id="SSF55785">
    <property type="entry name" value="PYP-like sensor domain (PAS domain)"/>
    <property type="match status" value="3"/>
</dbReference>
<feature type="domain" description="PAS" evidence="1">
    <location>
        <begin position="138"/>
        <end position="209"/>
    </location>
</feature>
<protein>
    <submittedName>
        <fullName evidence="2">Transcriptional regulator PpsR</fullName>
    </submittedName>
</protein>
<keyword evidence="3" id="KW-1185">Reference proteome</keyword>
<dbReference type="Pfam" id="PF02954">
    <property type="entry name" value="HTH_8"/>
    <property type="match status" value="1"/>
</dbReference>
<dbReference type="InterPro" id="IPR002197">
    <property type="entry name" value="HTH_Fis"/>
</dbReference>
<organism evidence="2 3">
    <name type="scientific">Afifella marina DSM 2698</name>
    <dbReference type="NCBI Taxonomy" id="1120955"/>
    <lineage>
        <taxon>Bacteria</taxon>
        <taxon>Pseudomonadati</taxon>
        <taxon>Pseudomonadota</taxon>
        <taxon>Alphaproteobacteria</taxon>
        <taxon>Hyphomicrobiales</taxon>
        <taxon>Afifellaceae</taxon>
        <taxon>Afifella</taxon>
    </lineage>
</organism>
<feature type="domain" description="PAS" evidence="1">
    <location>
        <begin position="250"/>
        <end position="286"/>
    </location>
</feature>
<dbReference type="Pfam" id="PF13426">
    <property type="entry name" value="PAS_9"/>
    <property type="match status" value="1"/>
</dbReference>
<evidence type="ECO:0000313" key="2">
    <source>
        <dbReference type="EMBL" id="SCZ37874.1"/>
    </source>
</evidence>
<dbReference type="EMBL" id="FMVW01000004">
    <property type="protein sequence ID" value="SCZ37874.1"/>
    <property type="molecule type" value="Genomic_DNA"/>
</dbReference>
<dbReference type="InterPro" id="IPR035965">
    <property type="entry name" value="PAS-like_dom_sf"/>
</dbReference>
<dbReference type="InterPro" id="IPR013767">
    <property type="entry name" value="PAS_fold"/>
</dbReference>
<dbReference type="InterPro" id="IPR011785">
    <property type="entry name" value="Tscrpt_reg_PpsR-CrtJ"/>
</dbReference>
<dbReference type="PANTHER" id="PTHR44757:SF2">
    <property type="entry name" value="BIOFILM ARCHITECTURE MAINTENANCE PROTEIN MBAA"/>
    <property type="match status" value="1"/>
</dbReference>
<dbReference type="InterPro" id="IPR052155">
    <property type="entry name" value="Biofilm_reg_signaling"/>
</dbReference>
<dbReference type="Pfam" id="PF13188">
    <property type="entry name" value="PAS_8"/>
    <property type="match status" value="1"/>
</dbReference>
<dbReference type="Gene3D" id="3.30.450.20">
    <property type="entry name" value="PAS domain"/>
    <property type="match status" value="3"/>
</dbReference>
<dbReference type="Proteomes" id="UP000199347">
    <property type="component" value="Unassembled WGS sequence"/>
</dbReference>
<dbReference type="InterPro" id="IPR009057">
    <property type="entry name" value="Homeodomain-like_sf"/>
</dbReference>
<dbReference type="STRING" id="1120955.SAMN03080610_02272"/>
<name>A0A1G5NL32_AFIMA</name>
<evidence type="ECO:0000313" key="3">
    <source>
        <dbReference type="Proteomes" id="UP000199347"/>
    </source>
</evidence>
<gene>
    <name evidence="2" type="ORF">SAMN03080610_02272</name>
</gene>
<dbReference type="Gene3D" id="1.10.10.60">
    <property type="entry name" value="Homeodomain-like"/>
    <property type="match status" value="1"/>
</dbReference>
<dbReference type="SUPFAM" id="SSF46689">
    <property type="entry name" value="Homeodomain-like"/>
    <property type="match status" value="1"/>
</dbReference>
<sequence length="451" mass="48710">MDPVAVASLISAVADLAVVVGEDGIVSDISHNLDSVSGNEVVQWRGRPIEDLVTASSRTRLRKLINSARQGREAERVDISHPLEGGGDLPFRYSALRIDGTNQVVLIGRDLRLVVELQSRLLAHARSIEQHARSLRQAEAHYRLLFETVSEAIIVIDADNGKVREANTQAAMLLGLPGKALSGRKFTALFRSRQRPDVEAMLQAVGEAGEPLTVEVEAEGRVSLSAEAFRAGDLQLVMVQIAPVKEATAPESDLVALVRNAPEAVILANEDGKIVWVNETFLTLAGVPFAANAAGHHLDEFLSWSGLTQDVLLQNVRRHGRLQNLSGVIGGRDGEAVAVRFSALTLPEGTTPGYGFVMRPLTPGETQTGVESSDLVRAVENLVEMIGYTPMKDLVRDTTDVIEKMCIEAALNLTGNNRTVAARVLGLSRQTLYLKMNRFGLVGPDDEAGED</sequence>
<accession>A0A1G5NL32</accession>
<dbReference type="GO" id="GO:0006355">
    <property type="term" value="P:regulation of DNA-templated transcription"/>
    <property type="evidence" value="ECO:0007669"/>
    <property type="project" value="InterPro"/>
</dbReference>
<proteinExistence type="predicted"/>
<dbReference type="NCBIfam" id="TIGR02040">
    <property type="entry name" value="PpsR-CrtJ"/>
    <property type="match status" value="1"/>
</dbReference>
<dbReference type="AlphaFoldDB" id="A0A1G5NL32"/>
<dbReference type="PRINTS" id="PR01590">
    <property type="entry name" value="HTHFIS"/>
</dbReference>
<reference evidence="3" key="1">
    <citation type="submission" date="2016-10" db="EMBL/GenBank/DDBJ databases">
        <authorList>
            <person name="Varghese N."/>
            <person name="Submissions S."/>
        </authorList>
    </citation>
    <scope>NUCLEOTIDE SEQUENCE [LARGE SCALE GENOMIC DNA]</scope>
    <source>
        <strain evidence="3">DSM 2698</strain>
    </source>
</reference>
<dbReference type="PANTHER" id="PTHR44757">
    <property type="entry name" value="DIGUANYLATE CYCLASE DGCP"/>
    <property type="match status" value="1"/>
</dbReference>
<dbReference type="GO" id="GO:0043565">
    <property type="term" value="F:sequence-specific DNA binding"/>
    <property type="evidence" value="ECO:0007669"/>
    <property type="project" value="InterPro"/>
</dbReference>
<dbReference type="InterPro" id="IPR000014">
    <property type="entry name" value="PAS"/>
</dbReference>
<evidence type="ECO:0000259" key="1">
    <source>
        <dbReference type="PROSITE" id="PS50112"/>
    </source>
</evidence>
<dbReference type="NCBIfam" id="TIGR00229">
    <property type="entry name" value="sensory_box"/>
    <property type="match status" value="1"/>
</dbReference>